<dbReference type="OrthoDB" id="350167at2157"/>
<accession>D2S2S0</accession>
<evidence type="ECO:0000313" key="2">
    <source>
        <dbReference type="Proteomes" id="UP000001903"/>
    </source>
</evidence>
<dbReference type="AlphaFoldDB" id="D2S2S0"/>
<reference evidence="1 2" key="1">
    <citation type="journal article" date="2010" name="Stand. Genomic Sci.">
        <title>Complete genome sequence of Haloterrigena turkmenica type strain (4k).</title>
        <authorList>
            <person name="Saunders E."/>
            <person name="Tindall B.J."/>
            <person name="Fahnrich R."/>
            <person name="Lapidus A."/>
            <person name="Copeland A."/>
            <person name="Del Rio T.G."/>
            <person name="Lucas S."/>
            <person name="Chen F."/>
            <person name="Tice H."/>
            <person name="Cheng J.F."/>
            <person name="Han C."/>
            <person name="Detter J.C."/>
            <person name="Bruce D."/>
            <person name="Goodwin L."/>
            <person name="Chain P."/>
            <person name="Pitluck S."/>
            <person name="Pati A."/>
            <person name="Ivanova N."/>
            <person name="Mavromatis K."/>
            <person name="Chen A."/>
            <person name="Palaniappan K."/>
            <person name="Land M."/>
            <person name="Hauser L."/>
            <person name="Chang Y.J."/>
            <person name="Jeffries C.D."/>
            <person name="Brettin T."/>
            <person name="Rohde M."/>
            <person name="Goker M."/>
            <person name="Bristow J."/>
            <person name="Eisen J.A."/>
            <person name="Markowitz V."/>
            <person name="Hugenholtz P."/>
            <person name="Klenk H.P."/>
            <person name="Kyrpides N.C."/>
        </authorList>
    </citation>
    <scope>NUCLEOTIDE SEQUENCE [LARGE SCALE GENOMIC DNA]</scope>
    <source>
        <strain evidence="2">ATCC 51198 / DSM 5511 / JCM 9101 / NCIMB 13204 / VKM B-1734 / 4k</strain>
    </source>
</reference>
<dbReference type="GeneID" id="8745560"/>
<name>D2S2S0_HALTV</name>
<evidence type="ECO:0008006" key="3">
    <source>
        <dbReference type="Google" id="ProtNLM"/>
    </source>
</evidence>
<gene>
    <name evidence="1" type="ordered locus">Htur_4930</name>
</gene>
<geneLocation type="plasmid" evidence="1 2">
    <name>pHTUR03</name>
</geneLocation>
<dbReference type="EMBL" id="CP001863">
    <property type="protein sequence ID" value="ADB63667.1"/>
    <property type="molecule type" value="Genomic_DNA"/>
</dbReference>
<protein>
    <recommendedName>
        <fullName evidence="3">ParB/Sulfiredoxin domain-containing protein</fullName>
    </recommendedName>
</protein>
<evidence type="ECO:0000313" key="1">
    <source>
        <dbReference type="EMBL" id="ADB63667.1"/>
    </source>
</evidence>
<dbReference type="KEGG" id="htu:Htur_4930"/>
<keyword evidence="1" id="KW-0614">Plasmid</keyword>
<sequence>MHLPSGETLALTPEQTARAKQLLKRTVDGEVESPTNIVDSWKEPTSTIDWERKEDLFPEEEGFITPSAIAGSVSSPNRLEKHRIKKILVCLLEEEFEVQNIAPPKLRKYGDCFYVTGDGHHRSMVARAIGLDELYAKSEIVPPELLIQPDR</sequence>
<dbReference type="RefSeq" id="WP_012945910.1">
    <property type="nucleotide sequence ID" value="NC_013746.1"/>
</dbReference>
<dbReference type="HOGENOM" id="CLU_1727202_0_0_2"/>
<organism evidence="1 2">
    <name type="scientific">Haloterrigena turkmenica (strain ATCC 51198 / DSM 5511 / JCM 9101 / NCIMB 13204 / VKM B-1734 / 4k)</name>
    <name type="common">Halococcus turkmenicus</name>
    <dbReference type="NCBI Taxonomy" id="543526"/>
    <lineage>
        <taxon>Archaea</taxon>
        <taxon>Methanobacteriati</taxon>
        <taxon>Methanobacteriota</taxon>
        <taxon>Stenosarchaea group</taxon>
        <taxon>Halobacteria</taxon>
        <taxon>Halobacteriales</taxon>
        <taxon>Natrialbaceae</taxon>
        <taxon>Haloterrigena</taxon>
    </lineage>
</organism>
<proteinExistence type="predicted"/>
<keyword evidence="2" id="KW-1185">Reference proteome</keyword>
<dbReference type="Proteomes" id="UP000001903">
    <property type="component" value="Plasmid pHTUR03"/>
</dbReference>